<dbReference type="EMBL" id="PKLZ01000003">
    <property type="protein sequence ID" value="PLW83343.1"/>
    <property type="molecule type" value="Genomic_DNA"/>
</dbReference>
<dbReference type="NCBIfam" id="TIGR03751">
    <property type="entry name" value="conj_TIGR03751"/>
    <property type="match status" value="1"/>
</dbReference>
<reference evidence="2" key="1">
    <citation type="submission" date="2017-11" db="EMBL/GenBank/DDBJ databases">
        <title>The draft genome sequence of Chromatocurvus sp. F02.</title>
        <authorList>
            <person name="Du Z.-J."/>
            <person name="Chang Y.-Q."/>
        </authorList>
    </citation>
    <scope>NUCLEOTIDE SEQUENCE [LARGE SCALE GENOMIC DNA]</scope>
    <source>
        <strain evidence="2">F02</strain>
    </source>
</reference>
<protein>
    <submittedName>
        <fullName evidence="1">TIGR03751 family conjugal transfer lipoprotein</fullName>
    </submittedName>
</protein>
<dbReference type="OrthoDB" id="8863314at2"/>
<gene>
    <name evidence="1" type="ORF">CWI75_08065</name>
</gene>
<comment type="caution">
    <text evidence="1">The sequence shown here is derived from an EMBL/GenBank/DDBJ whole genome shotgun (WGS) entry which is preliminary data.</text>
</comment>
<dbReference type="AlphaFoldDB" id="A0A2N5Y4M4"/>
<name>A0A2N5Y4M4_9GAMM</name>
<proteinExistence type="predicted"/>
<keyword evidence="2" id="KW-1185">Reference proteome</keyword>
<sequence length="129" mass="14170">MIRTLSISLLLAGCASSKDTILPQDGPTMREIYNAHVRTSEGEDRRTRLPTAGLRAPGHHLSDLGTAAQADYEALSARFTRVANPTLVMYIFPHLAGVHRVPVPGYSTVFPLYERVEYALPGEHTQESP</sequence>
<organism evidence="1 2">
    <name type="scientific">Kineobactrum sediminis</name>
    <dbReference type="NCBI Taxonomy" id="1905677"/>
    <lineage>
        <taxon>Bacteria</taxon>
        <taxon>Pseudomonadati</taxon>
        <taxon>Pseudomonadota</taxon>
        <taxon>Gammaproteobacteria</taxon>
        <taxon>Cellvibrionales</taxon>
        <taxon>Halieaceae</taxon>
        <taxon>Kineobactrum</taxon>
    </lineage>
</organism>
<evidence type="ECO:0000313" key="1">
    <source>
        <dbReference type="EMBL" id="PLW83343.1"/>
    </source>
</evidence>
<dbReference type="Proteomes" id="UP000234845">
    <property type="component" value="Unassembled WGS sequence"/>
</dbReference>
<evidence type="ECO:0000313" key="2">
    <source>
        <dbReference type="Proteomes" id="UP000234845"/>
    </source>
</evidence>
<keyword evidence="1" id="KW-0449">Lipoprotein</keyword>
<dbReference type="InterPro" id="IPR022262">
    <property type="entry name" value="Lipoprot_put"/>
</dbReference>
<accession>A0A2N5Y4M4</accession>